<reference evidence="1 2" key="1">
    <citation type="journal article" date="2006" name="Nature">
        <title>Global trends of whole-genome duplications revealed by the ciliate Paramecium tetraurelia.</title>
        <authorList>
            <consortium name="Genoscope"/>
            <person name="Aury J.-M."/>
            <person name="Jaillon O."/>
            <person name="Duret L."/>
            <person name="Noel B."/>
            <person name="Jubin C."/>
            <person name="Porcel B.M."/>
            <person name="Segurens B."/>
            <person name="Daubin V."/>
            <person name="Anthouard V."/>
            <person name="Aiach N."/>
            <person name="Arnaiz O."/>
            <person name="Billaut A."/>
            <person name="Beisson J."/>
            <person name="Blanc I."/>
            <person name="Bouhouche K."/>
            <person name="Camara F."/>
            <person name="Duharcourt S."/>
            <person name="Guigo R."/>
            <person name="Gogendeau D."/>
            <person name="Katinka M."/>
            <person name="Keller A.-M."/>
            <person name="Kissmehl R."/>
            <person name="Klotz C."/>
            <person name="Koll F."/>
            <person name="Le Moue A."/>
            <person name="Lepere C."/>
            <person name="Malinsky S."/>
            <person name="Nowacki M."/>
            <person name="Nowak J.K."/>
            <person name="Plattner H."/>
            <person name="Poulain J."/>
            <person name="Ruiz F."/>
            <person name="Serrano V."/>
            <person name="Zagulski M."/>
            <person name="Dessen P."/>
            <person name="Betermier M."/>
            <person name="Weissenbach J."/>
            <person name="Scarpelli C."/>
            <person name="Schachter V."/>
            <person name="Sperling L."/>
            <person name="Meyer E."/>
            <person name="Cohen J."/>
            <person name="Wincker P."/>
        </authorList>
    </citation>
    <scope>NUCLEOTIDE SEQUENCE [LARGE SCALE GENOMIC DNA]</scope>
    <source>
        <strain evidence="1 2">Stock d4-2</strain>
    </source>
</reference>
<dbReference type="HOGENOM" id="CLU_1974811_0_0_1"/>
<name>A0BKU9_PARTE</name>
<gene>
    <name evidence="1" type="ORF">GSPATT00029797001</name>
</gene>
<dbReference type="GeneID" id="5012348"/>
<dbReference type="RefSeq" id="XP_001426564.1">
    <property type="nucleotide sequence ID" value="XM_001426527.1"/>
</dbReference>
<dbReference type="Proteomes" id="UP000000600">
    <property type="component" value="Unassembled WGS sequence"/>
</dbReference>
<protein>
    <submittedName>
        <fullName evidence="1">Uncharacterized protein</fullName>
    </submittedName>
</protein>
<dbReference type="InParanoid" id="A0BKU9"/>
<dbReference type="AlphaFoldDB" id="A0BKU9"/>
<sequence>MQAQVQIYNYQRSQQSLSNVSVCATRIYYKQNKWNSFGMPSTYLPHSLFVGKHTRIGFWFQQQTSIGEVFKNASCKCLEISKKFQKFNEQIWLYANVNKSVQDEQVQADSNEMQLFKFLLQQVLYKR</sequence>
<keyword evidence="2" id="KW-1185">Reference proteome</keyword>
<organism evidence="1 2">
    <name type="scientific">Paramecium tetraurelia</name>
    <dbReference type="NCBI Taxonomy" id="5888"/>
    <lineage>
        <taxon>Eukaryota</taxon>
        <taxon>Sar</taxon>
        <taxon>Alveolata</taxon>
        <taxon>Ciliophora</taxon>
        <taxon>Intramacronucleata</taxon>
        <taxon>Oligohymenophorea</taxon>
        <taxon>Peniculida</taxon>
        <taxon>Parameciidae</taxon>
        <taxon>Paramecium</taxon>
    </lineage>
</organism>
<dbReference type="EMBL" id="CT868000">
    <property type="protein sequence ID" value="CAK59166.1"/>
    <property type="molecule type" value="Genomic_DNA"/>
</dbReference>
<proteinExistence type="predicted"/>
<dbReference type="KEGG" id="ptm:GSPATT00029797001"/>
<accession>A0BKU9</accession>
<evidence type="ECO:0000313" key="2">
    <source>
        <dbReference type="Proteomes" id="UP000000600"/>
    </source>
</evidence>
<evidence type="ECO:0000313" key="1">
    <source>
        <dbReference type="EMBL" id="CAK59166.1"/>
    </source>
</evidence>